<dbReference type="OrthoDB" id="7348379at2"/>
<name>A0A172TIU6_9BACL</name>
<dbReference type="EMBL" id="CP011388">
    <property type="protein sequence ID" value="ANE46892.1"/>
    <property type="molecule type" value="Genomic_DNA"/>
</dbReference>
<feature type="signal peptide" evidence="5">
    <location>
        <begin position="1"/>
        <end position="28"/>
    </location>
</feature>
<evidence type="ECO:0000256" key="5">
    <source>
        <dbReference type="SAM" id="SignalP"/>
    </source>
</evidence>
<keyword evidence="3 5" id="KW-0732">Signal</keyword>
<evidence type="ECO:0000259" key="6">
    <source>
        <dbReference type="Pfam" id="PF09375"/>
    </source>
</evidence>
<organism evidence="7 8">
    <name type="scientific">Paenibacillus swuensis</name>
    <dbReference type="NCBI Taxonomy" id="1178515"/>
    <lineage>
        <taxon>Bacteria</taxon>
        <taxon>Bacillati</taxon>
        <taxon>Bacillota</taxon>
        <taxon>Bacilli</taxon>
        <taxon>Bacillales</taxon>
        <taxon>Paenibacillaceae</taxon>
        <taxon>Paenibacillus</taxon>
    </lineage>
</organism>
<comment type="similarity">
    <text evidence="2">Belongs to the EfeM/EfeO family.</text>
</comment>
<evidence type="ECO:0000313" key="7">
    <source>
        <dbReference type="EMBL" id="ANE46892.1"/>
    </source>
</evidence>
<dbReference type="NCBIfam" id="NF041757">
    <property type="entry name" value="EfeO"/>
    <property type="match status" value="1"/>
</dbReference>
<gene>
    <name evidence="7" type="ORF">SY83_12075</name>
</gene>
<evidence type="ECO:0000256" key="1">
    <source>
        <dbReference type="ARBA" id="ARBA00004196"/>
    </source>
</evidence>
<dbReference type="PANTHER" id="PTHR39192:SF1">
    <property type="entry name" value="IRON UPTAKE SYSTEM COMPONENT EFEO"/>
    <property type="match status" value="1"/>
</dbReference>
<dbReference type="PATRIC" id="fig|1178515.4.peg.2411"/>
<feature type="domain" description="Imelysin-like" evidence="6">
    <location>
        <begin position="59"/>
        <end position="287"/>
    </location>
</feature>
<dbReference type="PROSITE" id="PS51257">
    <property type="entry name" value="PROKAR_LIPOPROTEIN"/>
    <property type="match status" value="1"/>
</dbReference>
<sequence>MFNPRLKLTAIILTLAIFLAACGTNENASVNQTTDNETNTATQEQTTNSSANNANFQAAVDTYHQFVIDQTDQFVKDTQAFTDAVKAGDMEKAKALYAPSRMYFERIEPIAESLGDFDPWIDAREGDVPAAEWKGFHRLEKALWQDKSVAGMEPVADALLQDVKQLRVKVENVEIDTAMLVTGAVELLNEVSSSKVTGEEERYSHTDLYDFAANVEGSHEIFKVLQPTVEAKNPELSAEVTKRFEELEATLAPYRKGEGFVLYTELKPEQVKKLSQAIDALAEPLSQIGTVVEG</sequence>
<dbReference type="CDD" id="cd14656">
    <property type="entry name" value="Imelysin-like_EfeO"/>
    <property type="match status" value="1"/>
</dbReference>
<dbReference type="InterPro" id="IPR034981">
    <property type="entry name" value="Imelysin-like_EfeO/Algp7"/>
</dbReference>
<reference evidence="7 8" key="1">
    <citation type="submission" date="2015-01" db="EMBL/GenBank/DDBJ databases">
        <title>Paenibacillus swuensis/DY6/whole genome sequencing.</title>
        <authorList>
            <person name="Kim M.K."/>
            <person name="Srinivasan S."/>
            <person name="Lee J.-J."/>
        </authorList>
    </citation>
    <scope>NUCLEOTIDE SEQUENCE [LARGE SCALE GENOMIC DNA]</scope>
    <source>
        <strain evidence="7 8">DY6</strain>
    </source>
</reference>
<keyword evidence="8" id="KW-1185">Reference proteome</keyword>
<feature type="compositionally biased region" description="Low complexity" evidence="4">
    <location>
        <begin position="31"/>
        <end position="52"/>
    </location>
</feature>
<dbReference type="RefSeq" id="WP_068606808.1">
    <property type="nucleotide sequence ID" value="NZ_CP011388.1"/>
</dbReference>
<evidence type="ECO:0000313" key="8">
    <source>
        <dbReference type="Proteomes" id="UP000076927"/>
    </source>
</evidence>
<dbReference type="KEGG" id="pswu:SY83_12075"/>
<evidence type="ECO:0000256" key="2">
    <source>
        <dbReference type="ARBA" id="ARBA00005989"/>
    </source>
</evidence>
<dbReference type="Pfam" id="PF09375">
    <property type="entry name" value="Peptidase_M75"/>
    <property type="match status" value="1"/>
</dbReference>
<dbReference type="AlphaFoldDB" id="A0A172TIU6"/>
<dbReference type="InterPro" id="IPR050894">
    <property type="entry name" value="EfeM/EfeO_iron_uptake"/>
</dbReference>
<dbReference type="InterPro" id="IPR053377">
    <property type="entry name" value="Iron_uptake_EfeM/EfeO"/>
</dbReference>
<protein>
    <submittedName>
        <fullName evidence="7">Iron ABC transporter substrate-binding protein</fullName>
    </submittedName>
</protein>
<evidence type="ECO:0000256" key="3">
    <source>
        <dbReference type="ARBA" id="ARBA00022729"/>
    </source>
</evidence>
<dbReference type="PANTHER" id="PTHR39192">
    <property type="entry name" value="IRON UPTAKE SYSTEM COMPONENT EFEO"/>
    <property type="match status" value="1"/>
</dbReference>
<evidence type="ECO:0000256" key="4">
    <source>
        <dbReference type="SAM" id="MobiDB-lite"/>
    </source>
</evidence>
<dbReference type="GO" id="GO:0030313">
    <property type="term" value="C:cell envelope"/>
    <property type="evidence" value="ECO:0007669"/>
    <property type="project" value="UniProtKB-SubCell"/>
</dbReference>
<dbReference type="Gene3D" id="1.20.1420.20">
    <property type="entry name" value="M75 peptidase, HXXE motif"/>
    <property type="match status" value="1"/>
</dbReference>
<dbReference type="InterPro" id="IPR018976">
    <property type="entry name" value="Imelysin-like"/>
</dbReference>
<feature type="chain" id="PRO_5008000833" evidence="5">
    <location>
        <begin position="29"/>
        <end position="294"/>
    </location>
</feature>
<comment type="subcellular location">
    <subcellularLocation>
        <location evidence="1">Cell envelope</location>
    </subcellularLocation>
</comment>
<dbReference type="InterPro" id="IPR038352">
    <property type="entry name" value="Imelysin_sf"/>
</dbReference>
<proteinExistence type="inferred from homology"/>
<dbReference type="Proteomes" id="UP000076927">
    <property type="component" value="Chromosome"/>
</dbReference>
<dbReference type="STRING" id="1178515.SY83_12075"/>
<feature type="region of interest" description="Disordered" evidence="4">
    <location>
        <begin position="30"/>
        <end position="52"/>
    </location>
</feature>
<accession>A0A172TIU6</accession>